<comment type="caution">
    <text evidence="7">The sequence shown here is derived from an EMBL/GenBank/DDBJ whole genome shotgun (WGS) entry which is preliminary data.</text>
</comment>
<name>A0A366FAZ0_9HYPH</name>
<dbReference type="PANTHER" id="PTHR43095">
    <property type="entry name" value="SUGAR KINASE"/>
    <property type="match status" value="1"/>
</dbReference>
<evidence type="ECO:0000256" key="3">
    <source>
        <dbReference type="ARBA" id="ARBA00022777"/>
    </source>
</evidence>
<dbReference type="PANTHER" id="PTHR43095:SF5">
    <property type="entry name" value="XYLULOSE KINASE"/>
    <property type="match status" value="1"/>
</dbReference>
<evidence type="ECO:0000256" key="2">
    <source>
        <dbReference type="ARBA" id="ARBA00022679"/>
    </source>
</evidence>
<reference evidence="7 8" key="1">
    <citation type="submission" date="2018-06" db="EMBL/GenBank/DDBJ databases">
        <title>Genomic Encyclopedia of Type Strains, Phase IV (KMG-IV): sequencing the most valuable type-strain genomes for metagenomic binning, comparative biology and taxonomic classification.</title>
        <authorList>
            <person name="Goeker M."/>
        </authorList>
    </citation>
    <scope>NUCLEOTIDE SEQUENCE [LARGE SCALE GENOMIC DNA]</scope>
    <source>
        <strain evidence="7 8">DSM 24875</strain>
    </source>
</reference>
<evidence type="ECO:0000313" key="7">
    <source>
        <dbReference type="EMBL" id="RBP11130.1"/>
    </source>
</evidence>
<dbReference type="InterPro" id="IPR050406">
    <property type="entry name" value="FGGY_Carb_Kinase"/>
</dbReference>
<keyword evidence="8" id="KW-1185">Reference proteome</keyword>
<dbReference type="InterPro" id="IPR018485">
    <property type="entry name" value="FGGY_C"/>
</dbReference>
<evidence type="ECO:0000259" key="6">
    <source>
        <dbReference type="Pfam" id="PF02782"/>
    </source>
</evidence>
<dbReference type="GO" id="GO:0005975">
    <property type="term" value="P:carbohydrate metabolic process"/>
    <property type="evidence" value="ECO:0007669"/>
    <property type="project" value="InterPro"/>
</dbReference>
<dbReference type="InterPro" id="IPR018484">
    <property type="entry name" value="FGGY_N"/>
</dbReference>
<dbReference type="InterPro" id="IPR000577">
    <property type="entry name" value="Carb_kinase_FGGY"/>
</dbReference>
<dbReference type="InterPro" id="IPR018483">
    <property type="entry name" value="Carb_kinase_FGGY_CS"/>
</dbReference>
<dbReference type="Pfam" id="PF02782">
    <property type="entry name" value="FGGY_C"/>
    <property type="match status" value="1"/>
</dbReference>
<dbReference type="Pfam" id="PF00370">
    <property type="entry name" value="FGGY_N"/>
    <property type="match status" value="1"/>
</dbReference>
<evidence type="ECO:0000256" key="4">
    <source>
        <dbReference type="RuleBase" id="RU003733"/>
    </source>
</evidence>
<dbReference type="InterPro" id="IPR043129">
    <property type="entry name" value="ATPase_NBD"/>
</dbReference>
<feature type="domain" description="Carbohydrate kinase FGGY N-terminal" evidence="5">
    <location>
        <begin position="1"/>
        <end position="248"/>
    </location>
</feature>
<dbReference type="Proteomes" id="UP000253529">
    <property type="component" value="Unassembled WGS sequence"/>
</dbReference>
<dbReference type="PIRSF" id="PIRSF000538">
    <property type="entry name" value="GlpK"/>
    <property type="match status" value="1"/>
</dbReference>
<sequence>MLGIDAGLTRTKAALFDLDAVGREVAAAGVEGAVSRPFPGAAERSMDQAWTDAAEAVRAALASARASGADVAAVGVTGAMVGVWPIDDRGRPVRPALLVADTRGQEAIDRAAANDPDALDRIFRSGGCVVEPGCTLPALRWLVDHEPEAIARTRRVLSCKDWLRYRLTGEVAADVTEAAVAPGDARARNRSPEMLRIFGLEAHADLLAPVRPSESIAGVVTAAAAAETGLRPGTPVAIGAGDVPCSAIAAGAVDPGMACTVLGTTCHNGLVAGEPVFEPPNVGLLFTMPERLWLRVMVNLAGAPNLDWALGALFPDLAAADSGASVFDALERIASARPAGVEGLLYHPYLSEVGLIAPVVSRGARAQFSGVRAAHGRADMLRAVYEGVAYAIRDCYAAIGRPIAEIRLVGGGARSDFWSQTIADVTDTPVLTLEGGEFGAKGAALLASVAVGRRRSVREAAREATLVRRRFEPDPARAAIYAEGFARFKAAREAIVALHRS</sequence>
<evidence type="ECO:0000313" key="8">
    <source>
        <dbReference type="Proteomes" id="UP000253529"/>
    </source>
</evidence>
<keyword evidence="2 4" id="KW-0808">Transferase</keyword>
<gene>
    <name evidence="7" type="ORF">DFR50_11715</name>
</gene>
<dbReference type="AlphaFoldDB" id="A0A366FAZ0"/>
<evidence type="ECO:0000256" key="1">
    <source>
        <dbReference type="ARBA" id="ARBA00009156"/>
    </source>
</evidence>
<dbReference type="Gene3D" id="3.30.420.40">
    <property type="match status" value="2"/>
</dbReference>
<proteinExistence type="inferred from homology"/>
<keyword evidence="3 4" id="KW-0418">Kinase</keyword>
<dbReference type="GO" id="GO:0016773">
    <property type="term" value="F:phosphotransferase activity, alcohol group as acceptor"/>
    <property type="evidence" value="ECO:0007669"/>
    <property type="project" value="InterPro"/>
</dbReference>
<protein>
    <submittedName>
        <fullName evidence="7">Xylulokinase</fullName>
    </submittedName>
</protein>
<accession>A0A366FAZ0</accession>
<dbReference type="GO" id="GO:0016301">
    <property type="term" value="F:kinase activity"/>
    <property type="evidence" value="ECO:0007669"/>
    <property type="project" value="UniProtKB-KW"/>
</dbReference>
<evidence type="ECO:0000259" key="5">
    <source>
        <dbReference type="Pfam" id="PF00370"/>
    </source>
</evidence>
<dbReference type="SUPFAM" id="SSF53067">
    <property type="entry name" value="Actin-like ATPase domain"/>
    <property type="match status" value="2"/>
</dbReference>
<dbReference type="PROSITE" id="PS00445">
    <property type="entry name" value="FGGY_KINASES_2"/>
    <property type="match status" value="1"/>
</dbReference>
<feature type="domain" description="Carbohydrate kinase FGGY C-terminal" evidence="6">
    <location>
        <begin position="260"/>
        <end position="450"/>
    </location>
</feature>
<dbReference type="EMBL" id="QNRK01000017">
    <property type="protein sequence ID" value="RBP11130.1"/>
    <property type="molecule type" value="Genomic_DNA"/>
</dbReference>
<organism evidence="7 8">
    <name type="scientific">Roseiarcus fermentans</name>
    <dbReference type="NCBI Taxonomy" id="1473586"/>
    <lineage>
        <taxon>Bacteria</taxon>
        <taxon>Pseudomonadati</taxon>
        <taxon>Pseudomonadota</taxon>
        <taxon>Alphaproteobacteria</taxon>
        <taxon>Hyphomicrobiales</taxon>
        <taxon>Roseiarcaceae</taxon>
        <taxon>Roseiarcus</taxon>
    </lineage>
</organism>
<comment type="similarity">
    <text evidence="1 4">Belongs to the FGGY kinase family.</text>
</comment>